<dbReference type="OrthoDB" id="3156807at2759"/>
<feature type="binding site" evidence="5">
    <location>
        <begin position="511"/>
        <end position="518"/>
    </location>
    <ligand>
        <name>ATP</name>
        <dbReference type="ChEBI" id="CHEBI:30616"/>
    </ligand>
</feature>
<evidence type="ECO:0000256" key="4">
    <source>
        <dbReference type="ARBA" id="ARBA00022840"/>
    </source>
</evidence>
<protein>
    <recommendedName>
        <fullName evidence="7">UvrD-like helicase ATP-binding domain-containing protein</fullName>
    </recommendedName>
</protein>
<evidence type="ECO:0000256" key="2">
    <source>
        <dbReference type="ARBA" id="ARBA00022801"/>
    </source>
</evidence>
<dbReference type="GO" id="GO:0016787">
    <property type="term" value="F:hydrolase activity"/>
    <property type="evidence" value="ECO:0007669"/>
    <property type="project" value="UniProtKB-UniRule"/>
</dbReference>
<evidence type="ECO:0000256" key="6">
    <source>
        <dbReference type="SAM" id="MobiDB-lite"/>
    </source>
</evidence>
<dbReference type="InterPro" id="IPR027417">
    <property type="entry name" value="P-loop_NTPase"/>
</dbReference>
<organism evidence="8 9">
    <name type="scientific">Coprinellus micaceus</name>
    <name type="common">Glistening ink-cap mushroom</name>
    <name type="synonym">Coprinus micaceus</name>
    <dbReference type="NCBI Taxonomy" id="71717"/>
    <lineage>
        <taxon>Eukaryota</taxon>
        <taxon>Fungi</taxon>
        <taxon>Dikarya</taxon>
        <taxon>Basidiomycota</taxon>
        <taxon>Agaricomycotina</taxon>
        <taxon>Agaricomycetes</taxon>
        <taxon>Agaricomycetidae</taxon>
        <taxon>Agaricales</taxon>
        <taxon>Agaricineae</taxon>
        <taxon>Psathyrellaceae</taxon>
        <taxon>Coprinellus</taxon>
    </lineage>
</organism>
<dbReference type="InterPro" id="IPR039904">
    <property type="entry name" value="TRANK1"/>
</dbReference>
<evidence type="ECO:0000259" key="7">
    <source>
        <dbReference type="PROSITE" id="PS51198"/>
    </source>
</evidence>
<keyword evidence="9" id="KW-1185">Reference proteome</keyword>
<reference evidence="8 9" key="1">
    <citation type="journal article" date="2019" name="Nat. Ecol. Evol.">
        <title>Megaphylogeny resolves global patterns of mushroom evolution.</title>
        <authorList>
            <person name="Varga T."/>
            <person name="Krizsan K."/>
            <person name="Foldi C."/>
            <person name="Dima B."/>
            <person name="Sanchez-Garcia M."/>
            <person name="Sanchez-Ramirez S."/>
            <person name="Szollosi G.J."/>
            <person name="Szarkandi J.G."/>
            <person name="Papp V."/>
            <person name="Albert L."/>
            <person name="Andreopoulos W."/>
            <person name="Angelini C."/>
            <person name="Antonin V."/>
            <person name="Barry K.W."/>
            <person name="Bougher N.L."/>
            <person name="Buchanan P."/>
            <person name="Buyck B."/>
            <person name="Bense V."/>
            <person name="Catcheside P."/>
            <person name="Chovatia M."/>
            <person name="Cooper J."/>
            <person name="Damon W."/>
            <person name="Desjardin D."/>
            <person name="Finy P."/>
            <person name="Geml J."/>
            <person name="Haridas S."/>
            <person name="Hughes K."/>
            <person name="Justo A."/>
            <person name="Karasinski D."/>
            <person name="Kautmanova I."/>
            <person name="Kiss B."/>
            <person name="Kocsube S."/>
            <person name="Kotiranta H."/>
            <person name="LaButti K.M."/>
            <person name="Lechner B.E."/>
            <person name="Liimatainen K."/>
            <person name="Lipzen A."/>
            <person name="Lukacs Z."/>
            <person name="Mihaltcheva S."/>
            <person name="Morgado L.N."/>
            <person name="Niskanen T."/>
            <person name="Noordeloos M.E."/>
            <person name="Ohm R.A."/>
            <person name="Ortiz-Santana B."/>
            <person name="Ovrebo C."/>
            <person name="Racz N."/>
            <person name="Riley R."/>
            <person name="Savchenko A."/>
            <person name="Shiryaev A."/>
            <person name="Soop K."/>
            <person name="Spirin V."/>
            <person name="Szebenyi C."/>
            <person name="Tomsovsky M."/>
            <person name="Tulloss R.E."/>
            <person name="Uehling J."/>
            <person name="Grigoriev I.V."/>
            <person name="Vagvolgyi C."/>
            <person name="Papp T."/>
            <person name="Martin F.M."/>
            <person name="Miettinen O."/>
            <person name="Hibbett D.S."/>
            <person name="Nagy L.G."/>
        </authorList>
    </citation>
    <scope>NUCLEOTIDE SEQUENCE [LARGE SCALE GENOMIC DNA]</scope>
    <source>
        <strain evidence="8 9">FP101781</strain>
    </source>
</reference>
<dbReference type="Pfam" id="PF13361">
    <property type="entry name" value="UvrD_C"/>
    <property type="match status" value="1"/>
</dbReference>
<dbReference type="GO" id="GO:0005524">
    <property type="term" value="F:ATP binding"/>
    <property type="evidence" value="ECO:0007669"/>
    <property type="project" value="UniProtKB-UniRule"/>
</dbReference>
<evidence type="ECO:0000256" key="1">
    <source>
        <dbReference type="ARBA" id="ARBA00022741"/>
    </source>
</evidence>
<keyword evidence="1 5" id="KW-0547">Nucleotide-binding</keyword>
<dbReference type="InterPro" id="IPR014017">
    <property type="entry name" value="DNA_helicase_UvrD-like_C"/>
</dbReference>
<feature type="region of interest" description="Disordered" evidence="6">
    <location>
        <begin position="1945"/>
        <end position="1967"/>
    </location>
</feature>
<dbReference type="SUPFAM" id="SSF52540">
    <property type="entry name" value="P-loop containing nucleoside triphosphate hydrolases"/>
    <property type="match status" value="1"/>
</dbReference>
<gene>
    <name evidence="8" type="ORF">FA13DRAFT_1748145</name>
</gene>
<evidence type="ECO:0000256" key="5">
    <source>
        <dbReference type="PROSITE-ProRule" id="PRU00560"/>
    </source>
</evidence>
<dbReference type="STRING" id="71717.A0A4Y7RZ52"/>
<name>A0A4Y7RZ52_COPMI</name>
<feature type="region of interest" description="Disordered" evidence="6">
    <location>
        <begin position="173"/>
        <end position="202"/>
    </location>
</feature>
<evidence type="ECO:0000313" key="9">
    <source>
        <dbReference type="Proteomes" id="UP000298030"/>
    </source>
</evidence>
<dbReference type="SUPFAM" id="SSF48452">
    <property type="entry name" value="TPR-like"/>
    <property type="match status" value="1"/>
</dbReference>
<keyword evidence="3 5" id="KW-0347">Helicase</keyword>
<dbReference type="InterPro" id="IPR011990">
    <property type="entry name" value="TPR-like_helical_dom_sf"/>
</dbReference>
<proteinExistence type="predicted"/>
<accession>A0A4Y7RZ52</accession>
<dbReference type="Gene3D" id="3.40.50.300">
    <property type="entry name" value="P-loop containing nucleotide triphosphate hydrolases"/>
    <property type="match status" value="2"/>
</dbReference>
<evidence type="ECO:0000256" key="3">
    <source>
        <dbReference type="ARBA" id="ARBA00022806"/>
    </source>
</evidence>
<dbReference type="InterPro" id="IPR014016">
    <property type="entry name" value="UvrD-like_ATP-bd"/>
</dbReference>
<comment type="caution">
    <text evidence="8">The sequence shown here is derived from an EMBL/GenBank/DDBJ whole genome shotgun (WGS) entry which is preliminary data.</text>
</comment>
<feature type="region of interest" description="Disordered" evidence="6">
    <location>
        <begin position="251"/>
        <end position="275"/>
    </location>
</feature>
<dbReference type="GO" id="GO:0004386">
    <property type="term" value="F:helicase activity"/>
    <property type="evidence" value="ECO:0007669"/>
    <property type="project" value="UniProtKB-UniRule"/>
</dbReference>
<dbReference type="EMBL" id="QPFP01000403">
    <property type="protein sequence ID" value="TEB14047.1"/>
    <property type="molecule type" value="Genomic_DNA"/>
</dbReference>
<dbReference type="PANTHER" id="PTHR21529">
    <property type="entry name" value="MAMMARY TURMOR VIRUS RECEPTOR HOMOLOG 1, 2 MTVR1, 2"/>
    <property type="match status" value="1"/>
</dbReference>
<evidence type="ECO:0000313" key="8">
    <source>
        <dbReference type="EMBL" id="TEB14047.1"/>
    </source>
</evidence>
<sequence length="2186" mass="248374">MALLHSKSAEQQVSQLCVQLETCRSVDDVQRALNELDVSVVSGGSAEAVLYQLQAPTQAGGLTELVLASGCWAQPLSDWLLGTFPTTIDQYLPSIHRVVVEKLSLFLTFLPYSFTREEAHLLRQHRASVEKAPQVISGLMTSSFEEPRISPTLPVELEESELGGFAIGKKMKQSERKQARKAKRQAGPFKRQGLHSLGVEEPRSSLEAHTAAQLLLDGMRKAFQEYLSLLRCPDITSITHMLFVVEAPSADMSHTGGDRTENPNDATTHQGDQPVPSAYPYVQPMKAALYFENAKGFGEWRIVISTRADRSLRDARRRDRHNFEIYIKKIKELSNGHFSADNQKRLNGTDMEVPVYEAKMTGDTRLVYQIDCVPEYDSDTERQVIRIFGVYTHAQIGKRLWSSMGYQLARKGKEYRRRCIARKRVQAGDNVFRPESFPSHQKDEKDAAIIPELPKEDLEEIHTLLVLEKFVTLSKELWISILADLDVAHVFDVTPQEMEIIEHPNSCYVLGRSGTGKTTTMLFKMLGIERAYAQQSTTSSDVTKPRQLFVTQSRVLATRVEEYFSKLLESLAAAKKTNKEIKDLAKKKRLLRGDAPGLYDVDDDVTWKASLPQQFSLLQDEHFPLFLTFEKLAQLLEGDIEPLQPKEPSGGKFNTTSKGRFVNYDVFFEKYWPHFPQNLTKNLNPALVFSELLGVIEGSEESLSHKPRYLDQTSYRNLSHRAQHVFASQRDRIYDLFIAYTRHKREHGHFDTAERTHRILNALEGTDVLGKKVDFLYVDEAQDNLLIDAMLLRSLCRNPNGLFWAGDTAQTIAIGSSFRFNDLKAFLYRLELRREENLNMGGGIAQTELRTFQLVTNYRSHGGIVRCASAVIDLITHFWPYAIDSLAPEQGLVDGAKPVFFSGWDTNTVRYEQFLSEDSGKAIEFGARQCILVRDEAGRAEVRQWVGDGALIFTLYESKGLEFDDVLLYKFFENSKVELSQWRVILNLLDPSQCPRIAAPRFDESRHAAVCAELKFLYVAITRSRKNLWIVDCSDKAEPMKMLWESKGFIQTCKPGGKVPRLAASSSREEWASTARDLFANRRYLQAEHAFKRAAMEREATIAHTHHLREAARLVPPTTKDRPRVRREAFRSAALSFLKCARGATVKEARVYFHNAGECFEQAGDCGDFFEDYRCAAKAYKEALEYNSAVKLYRKGDMFDEAVEVVQKHRREIDFDLAESVLEVARLFYFRRKDYKKAKSLFDSVQEQLEYFENNILLDECHADVLVELARYQEAADIHIEEGRTMKAIQVLLSDKSQESIRRANDHILQGLWQNTSFSMKIKDSDTAAVEFLSLASKVNYDFLSSTQKDEVAMFRNLRTTANDGIYFRDIAYEFLKRGEKPQALLCLDHFFVNLSFASLANSPSSDIWPLLENFLDYCRLFRETVTSLDLADEGSQKLFNFHPASVENAYHVPADTWLHRQINSATRKTGILEVDDAGIVVASADLFQALRTSLLRRLSERLSDQNSHCRRLQLWTPCLPHVVNGTCYRSGCPRQHLHKKELTQGWFNDQLRGVFLQIMVYQIYHSLPLEKEPERLFPDSRRYWIHKLHEAMRPPTHYMGSEACLRLEDIRAHAEPALAIVKSWCLDILHTRDIGRDRMVLSFLYEAAALCLMFDRSRAIQYLPQAPLLGTFTELACYYRPIAATGDKAYIVPELYQCLQAADVNFITAGTLFLHHVVSQRITIDLNLLSHLYEFLAGSSVLARRKFGLHMVTLPRGWFVLLLQHTKVQEASTILLDRLLHSLAQLLRDLVYGGDGGRYLLFEGRDLAELPAIRDLFILRVCRALGLIGYNINHDDLRREVVDALKVLNSAKPHHSFKRFIGRHSWGGVALAVQSSYAESQLDDLVELYSMDGVGPLKPPPAGVRRVFFESSEHALVVLGKGPMRAEAPEFVPKAKVEAGAPSVANRGETDEPADQAFEQPETDSTELVDSRNLVESLISTAAPLAPESITDEQKAIASTLLAGYRRIVRTRKMEKAKTQTQKSCDSFYLTCLKLSQGIDWGDVTFYKKLYLGLVPHLLTCVDVVQPYAQSAKKKLRPRLLDESERNLEGLKKEMNDLSAVLKSSANIRKQLDPSSSFHKERNVEKLKLLVGEVQELLDRVPSGHGLDVKLHLDIAIKGIVTEKKVPKPSPKPELNVDDLDDIYY</sequence>
<keyword evidence="4 5" id="KW-0067">ATP-binding</keyword>
<dbReference type="Proteomes" id="UP000298030">
    <property type="component" value="Unassembled WGS sequence"/>
</dbReference>
<dbReference type="Pfam" id="PF00580">
    <property type="entry name" value="UvrD-helicase"/>
    <property type="match status" value="1"/>
</dbReference>
<dbReference type="PROSITE" id="PS51198">
    <property type="entry name" value="UVRD_HELICASE_ATP_BIND"/>
    <property type="match status" value="1"/>
</dbReference>
<dbReference type="PANTHER" id="PTHR21529:SF4">
    <property type="entry name" value="TPR AND ANKYRIN REPEAT-CONTAINING PROTEIN 1"/>
    <property type="match status" value="1"/>
</dbReference>
<feature type="domain" description="UvrD-like helicase ATP-binding" evidence="7">
    <location>
        <begin position="490"/>
        <end position="861"/>
    </location>
</feature>
<keyword evidence="2 5" id="KW-0378">Hydrolase</keyword>